<gene>
    <name evidence="11" type="ORF">DFR27_1332</name>
</gene>
<evidence type="ECO:0000259" key="10">
    <source>
        <dbReference type="SMART" id="SM00846"/>
    </source>
</evidence>
<comment type="caution">
    <text evidence="11">The sequence shown here is derived from an EMBL/GenBank/DDBJ whole genome shotgun (WGS) entry which is preliminary data.</text>
</comment>
<evidence type="ECO:0000256" key="8">
    <source>
        <dbReference type="RuleBase" id="RU000397"/>
    </source>
</evidence>
<evidence type="ECO:0000256" key="3">
    <source>
        <dbReference type="ARBA" id="ARBA00023002"/>
    </source>
</evidence>
<keyword evidence="6" id="KW-0520">NAD</keyword>
<dbReference type="Gene3D" id="3.40.50.720">
    <property type="entry name" value="NAD(P)-binding Rossmann-like Domain"/>
    <property type="match status" value="1"/>
</dbReference>
<dbReference type="AlphaFoldDB" id="A0A3M0A5U3"/>
<feature type="site" description="Activates thiol group during catalysis" evidence="7">
    <location>
        <position position="180"/>
    </location>
</feature>
<dbReference type="InterPro" id="IPR006424">
    <property type="entry name" value="Glyceraldehyde-3-P_DH_1"/>
</dbReference>
<keyword evidence="12" id="KW-1185">Reference proteome</keyword>
<evidence type="ECO:0000256" key="6">
    <source>
        <dbReference type="PIRSR" id="PIRSR000149-3"/>
    </source>
</evidence>
<evidence type="ECO:0000313" key="11">
    <source>
        <dbReference type="EMBL" id="RMA79976.1"/>
    </source>
</evidence>
<dbReference type="InterPro" id="IPR020830">
    <property type="entry name" value="GlycerAld_3-P_DH_AS"/>
</dbReference>
<dbReference type="SUPFAM" id="SSF55347">
    <property type="entry name" value="Glyceraldehyde-3-phosphate dehydrogenase-like, C-terminal domain"/>
    <property type="match status" value="1"/>
</dbReference>
<dbReference type="Pfam" id="PF00044">
    <property type="entry name" value="Gp_dh_N"/>
    <property type="match status" value="1"/>
</dbReference>
<dbReference type="Gene3D" id="3.30.360.10">
    <property type="entry name" value="Dihydrodipicolinate Reductase, domain 2"/>
    <property type="match status" value="1"/>
</dbReference>
<keyword evidence="3 9" id="KW-0560">Oxidoreductase</keyword>
<evidence type="ECO:0000313" key="12">
    <source>
        <dbReference type="Proteomes" id="UP000267187"/>
    </source>
</evidence>
<dbReference type="Proteomes" id="UP000267187">
    <property type="component" value="Unassembled WGS sequence"/>
</dbReference>
<dbReference type="PIRSF" id="PIRSF000149">
    <property type="entry name" value="GAP_DH"/>
    <property type="match status" value="1"/>
</dbReference>
<dbReference type="NCBIfam" id="TIGR01534">
    <property type="entry name" value="GAPDH-I"/>
    <property type="match status" value="1"/>
</dbReference>
<evidence type="ECO:0000256" key="5">
    <source>
        <dbReference type="PIRSR" id="PIRSR000149-2"/>
    </source>
</evidence>
<feature type="binding site" evidence="5">
    <location>
        <position position="183"/>
    </location>
    <ligand>
        <name>D-glyceraldehyde 3-phosphate</name>
        <dbReference type="ChEBI" id="CHEBI:59776"/>
    </ligand>
</feature>
<dbReference type="PANTHER" id="PTHR43148">
    <property type="entry name" value="GLYCERALDEHYDE-3-PHOSPHATE DEHYDROGENASE 2"/>
    <property type="match status" value="1"/>
</dbReference>
<dbReference type="SMART" id="SM00846">
    <property type="entry name" value="Gp_dh_N"/>
    <property type="match status" value="1"/>
</dbReference>
<dbReference type="EC" id="1.2.1.-" evidence="9"/>
<feature type="binding site" evidence="5">
    <location>
        <begin position="152"/>
        <end position="154"/>
    </location>
    <ligand>
        <name>D-glyceraldehyde 3-phosphate</name>
        <dbReference type="ChEBI" id="CHEBI:59776"/>
    </ligand>
</feature>
<dbReference type="FunFam" id="3.40.50.720:FF:000001">
    <property type="entry name" value="Glyceraldehyde-3-phosphate dehydrogenase"/>
    <property type="match status" value="1"/>
</dbReference>
<feature type="binding site" evidence="5">
    <location>
        <position position="234"/>
    </location>
    <ligand>
        <name>D-glyceraldehyde 3-phosphate</name>
        <dbReference type="ChEBI" id="CHEBI:59776"/>
    </ligand>
</feature>
<dbReference type="GO" id="GO:0051287">
    <property type="term" value="F:NAD binding"/>
    <property type="evidence" value="ECO:0007669"/>
    <property type="project" value="InterPro"/>
</dbReference>
<comment type="subunit">
    <text evidence="2">Homotetramer.</text>
</comment>
<proteinExistence type="inferred from homology"/>
<name>A0A3M0A5U3_9GAMM</name>
<feature type="binding site" evidence="6">
    <location>
        <position position="314"/>
    </location>
    <ligand>
        <name>NAD(+)</name>
        <dbReference type="ChEBI" id="CHEBI:57540"/>
    </ligand>
</feature>
<dbReference type="InterPro" id="IPR020828">
    <property type="entry name" value="GlycerAld_3-P_DH_NAD(P)-bd"/>
</dbReference>
<dbReference type="PRINTS" id="PR00078">
    <property type="entry name" value="G3PDHDRGNASE"/>
</dbReference>
<dbReference type="OrthoDB" id="9803304at2"/>
<dbReference type="SUPFAM" id="SSF51735">
    <property type="entry name" value="NAD(P)-binding Rossmann-fold domains"/>
    <property type="match status" value="1"/>
</dbReference>
<dbReference type="GO" id="GO:0006006">
    <property type="term" value="P:glucose metabolic process"/>
    <property type="evidence" value="ECO:0007669"/>
    <property type="project" value="InterPro"/>
</dbReference>
<dbReference type="InterPro" id="IPR036291">
    <property type="entry name" value="NAD(P)-bd_dom_sf"/>
</dbReference>
<sequence>MINVAINGFGRIGRMVTRALYESGANNKIKLVAINDLMSNEHRAHLLNFDTVHGVFPETVALEGDQLSIANDQITLLSQADPSKLPWADLKVDIVLECTGRFNSKDASGVHLEAGAKKVLCSAPVADADKTIVFGVNDDTLTALDTVVSNASCTTNCLAPVAQALHKALTIVQGNMTTVHAYTADQMLMDGPHSDMYRARAAAHNMVPTKTGAAAAVGLVLPALQGKLDGMAVRVPTANVSLVDLTVLVEKDTSVEVVNEILRLRAEQTPGVVGFNQLPLVSSDFNHNPASSTIDATQTRVNGKLVKVMAWYDNEWGFSNRMLDTAQAMFNAQ</sequence>
<dbReference type="GO" id="GO:0016620">
    <property type="term" value="F:oxidoreductase activity, acting on the aldehyde or oxo group of donors, NAD or NADP as acceptor"/>
    <property type="evidence" value="ECO:0007669"/>
    <property type="project" value="InterPro"/>
</dbReference>
<dbReference type="InterPro" id="IPR020829">
    <property type="entry name" value="GlycerAld_3-P_DH_cat"/>
</dbReference>
<evidence type="ECO:0000256" key="1">
    <source>
        <dbReference type="ARBA" id="ARBA00007406"/>
    </source>
</evidence>
<keyword evidence="6" id="KW-0547">Nucleotide-binding</keyword>
<dbReference type="RefSeq" id="WP_121876670.1">
    <property type="nucleotide sequence ID" value="NZ_REFJ01000003.1"/>
</dbReference>
<feature type="binding site" evidence="6">
    <location>
        <begin position="11"/>
        <end position="12"/>
    </location>
    <ligand>
        <name>NAD(+)</name>
        <dbReference type="ChEBI" id="CHEBI:57540"/>
    </ligand>
</feature>
<dbReference type="FunFam" id="3.30.360.10:FF:000002">
    <property type="entry name" value="Glyceraldehyde-3-phosphate dehydrogenase"/>
    <property type="match status" value="1"/>
</dbReference>
<evidence type="ECO:0000256" key="9">
    <source>
        <dbReference type="RuleBase" id="RU361160"/>
    </source>
</evidence>
<protein>
    <recommendedName>
        <fullName evidence="9">Glyceraldehyde-3-phosphate dehydrogenase</fullName>
        <ecNumber evidence="9">1.2.1.-</ecNumber>
    </recommendedName>
</protein>
<feature type="domain" description="Glyceraldehyde 3-phosphate dehydrogenase NAD(P) binding" evidence="10">
    <location>
        <begin position="2"/>
        <end position="153"/>
    </location>
</feature>
<comment type="similarity">
    <text evidence="1 8">Belongs to the glyceraldehyde-3-phosphate dehydrogenase family.</text>
</comment>
<dbReference type="GO" id="GO:0050661">
    <property type="term" value="F:NADP binding"/>
    <property type="evidence" value="ECO:0007669"/>
    <property type="project" value="InterPro"/>
</dbReference>
<organism evidence="11 12">
    <name type="scientific">Umboniibacter marinipuniceus</name>
    <dbReference type="NCBI Taxonomy" id="569599"/>
    <lineage>
        <taxon>Bacteria</taxon>
        <taxon>Pseudomonadati</taxon>
        <taxon>Pseudomonadota</taxon>
        <taxon>Gammaproteobacteria</taxon>
        <taxon>Cellvibrionales</taxon>
        <taxon>Cellvibrionaceae</taxon>
        <taxon>Umboniibacter</taxon>
    </lineage>
</organism>
<dbReference type="EMBL" id="REFJ01000003">
    <property type="protein sequence ID" value="RMA79976.1"/>
    <property type="molecule type" value="Genomic_DNA"/>
</dbReference>
<dbReference type="Pfam" id="PF02800">
    <property type="entry name" value="Gp_dh_C"/>
    <property type="match status" value="1"/>
</dbReference>
<accession>A0A3M0A5U3</accession>
<feature type="binding site" evidence="6">
    <location>
        <position position="122"/>
    </location>
    <ligand>
        <name>NAD(+)</name>
        <dbReference type="ChEBI" id="CHEBI:57540"/>
    </ligand>
</feature>
<evidence type="ECO:0000256" key="2">
    <source>
        <dbReference type="ARBA" id="ARBA00011881"/>
    </source>
</evidence>
<dbReference type="CDD" id="cd05214">
    <property type="entry name" value="GAPDH_I_N"/>
    <property type="match status" value="1"/>
</dbReference>
<dbReference type="PROSITE" id="PS00071">
    <property type="entry name" value="GAPDH"/>
    <property type="match status" value="1"/>
</dbReference>
<evidence type="ECO:0000256" key="7">
    <source>
        <dbReference type="PIRSR" id="PIRSR000149-4"/>
    </source>
</evidence>
<dbReference type="InterPro" id="IPR020831">
    <property type="entry name" value="GlycerAld/Erythrose_P_DH"/>
</dbReference>
<evidence type="ECO:0000256" key="4">
    <source>
        <dbReference type="PIRSR" id="PIRSR000149-1"/>
    </source>
</evidence>
<dbReference type="CDD" id="cd18126">
    <property type="entry name" value="GAPDH_I_C"/>
    <property type="match status" value="1"/>
</dbReference>
<feature type="active site" description="Nucleophile" evidence="4">
    <location>
        <position position="153"/>
    </location>
</feature>
<feature type="binding site" evidence="6">
    <location>
        <position position="36"/>
    </location>
    <ligand>
        <name>NAD(+)</name>
        <dbReference type="ChEBI" id="CHEBI:57540"/>
    </ligand>
</feature>
<feature type="binding site" evidence="5">
    <location>
        <begin position="211"/>
        <end position="212"/>
    </location>
    <ligand>
        <name>D-glyceraldehyde 3-phosphate</name>
        <dbReference type="ChEBI" id="CHEBI:59776"/>
    </ligand>
</feature>
<reference evidence="11 12" key="1">
    <citation type="submission" date="2018-10" db="EMBL/GenBank/DDBJ databases">
        <title>Genomic Encyclopedia of Type Strains, Phase IV (KMG-IV): sequencing the most valuable type-strain genomes for metagenomic binning, comparative biology and taxonomic classification.</title>
        <authorList>
            <person name="Goeker M."/>
        </authorList>
    </citation>
    <scope>NUCLEOTIDE SEQUENCE [LARGE SCALE GENOMIC DNA]</scope>
    <source>
        <strain evidence="11 12">DSM 25080</strain>
    </source>
</reference>